<proteinExistence type="predicted"/>
<feature type="domain" description="Endolysin-like" evidence="1">
    <location>
        <begin position="3"/>
        <end position="105"/>
    </location>
</feature>
<evidence type="ECO:0000259" key="1">
    <source>
        <dbReference type="Pfam" id="PF25309"/>
    </source>
</evidence>
<reference evidence="2" key="1">
    <citation type="journal article" date="2021" name="Proc. Natl. Acad. Sci. U.S.A.">
        <title>A Catalog of Tens of Thousands of Viruses from Human Metagenomes Reveals Hidden Associations with Chronic Diseases.</title>
        <authorList>
            <person name="Tisza M.J."/>
            <person name="Buck C.B."/>
        </authorList>
    </citation>
    <scope>NUCLEOTIDE SEQUENCE</scope>
    <source>
        <strain evidence="2">CtHSY3</strain>
    </source>
</reference>
<protein>
    <submittedName>
        <fullName evidence="2">Putative cytoplasmic protein</fullName>
    </submittedName>
</protein>
<accession>A0A8S5TUX1</accession>
<dbReference type="SUPFAM" id="SSF54001">
    <property type="entry name" value="Cysteine proteinases"/>
    <property type="match status" value="1"/>
</dbReference>
<dbReference type="InterPro" id="IPR057370">
    <property type="entry name" value="ELLD"/>
</dbReference>
<dbReference type="GO" id="GO:0001897">
    <property type="term" value="P:symbiont-mediated cytolysis of host cell"/>
    <property type="evidence" value="ECO:0007669"/>
    <property type="project" value="UniProtKB-ARBA"/>
</dbReference>
<organism evidence="2">
    <name type="scientific">Siphoviridae sp. ctHSY3</name>
    <dbReference type="NCBI Taxonomy" id="2825421"/>
    <lineage>
        <taxon>Viruses</taxon>
        <taxon>Duplodnaviria</taxon>
        <taxon>Heunggongvirae</taxon>
        <taxon>Uroviricota</taxon>
        <taxon>Caudoviricetes</taxon>
    </lineage>
</organism>
<dbReference type="InterPro" id="IPR038765">
    <property type="entry name" value="Papain-like_cys_pep_sf"/>
</dbReference>
<dbReference type="Gene3D" id="3.90.1720.10">
    <property type="entry name" value="endopeptidase domain like (from Nostoc punctiforme)"/>
    <property type="match status" value="1"/>
</dbReference>
<dbReference type="EMBL" id="BK015934">
    <property type="protein sequence ID" value="DAF86005.1"/>
    <property type="molecule type" value="Genomic_DNA"/>
</dbReference>
<sequence>MSTANDLARRAYWMCADADIGYSQPNRLDIARTRGVESPGFQAEADCSSLALEAARQAGIPTGSASYTGDMRTALAAAGWAVIPYPLTGGNADNLYTGDLVLSEAASGGVGHVAVYIGDDRLAEAWIDSTGDIGGSAWGDGPGDDNNGETRVINFYSHPYTIRGAWTHILRPPADSTTSGAGLTPASITSTQNGEQHMHIITTKTPWGEWAYALIHDGIGGARAVDNTYGERTAYEQLLGEAKVVDWDFYNLLVRQAWERHNFTVDVIRNGIREDITSAVQRVVDATKKEA</sequence>
<dbReference type="Pfam" id="PF25309">
    <property type="entry name" value="ELLD"/>
    <property type="match status" value="1"/>
</dbReference>
<evidence type="ECO:0000313" key="2">
    <source>
        <dbReference type="EMBL" id="DAF86005.1"/>
    </source>
</evidence>
<name>A0A8S5TUX1_9CAUD</name>